<dbReference type="InterPro" id="IPR028082">
    <property type="entry name" value="Peripla_BP_I"/>
</dbReference>
<dbReference type="CDD" id="cd07377">
    <property type="entry name" value="WHTH_GntR"/>
    <property type="match status" value="1"/>
</dbReference>
<feature type="domain" description="HTH gntR-type" evidence="5">
    <location>
        <begin position="25"/>
        <end position="92"/>
    </location>
</feature>
<dbReference type="CDD" id="cd06267">
    <property type="entry name" value="PBP1_LacI_sugar_binding-like"/>
    <property type="match status" value="1"/>
</dbReference>
<dbReference type="InterPro" id="IPR036388">
    <property type="entry name" value="WH-like_DNA-bd_sf"/>
</dbReference>
<dbReference type="PANTHER" id="PTHR30146:SF148">
    <property type="entry name" value="HTH-TYPE TRANSCRIPTIONAL REPRESSOR PURR-RELATED"/>
    <property type="match status" value="1"/>
</dbReference>
<dbReference type="AlphaFoldDB" id="A0A518DUX5"/>
<evidence type="ECO:0000313" key="6">
    <source>
        <dbReference type="EMBL" id="QDU95633.1"/>
    </source>
</evidence>
<name>A0A518DUX5_9BACT</name>
<keyword evidence="2" id="KW-0805">Transcription regulation</keyword>
<keyword evidence="7" id="KW-1185">Reference proteome</keyword>
<dbReference type="Gene3D" id="3.40.50.2300">
    <property type="match status" value="2"/>
</dbReference>
<dbReference type="PRINTS" id="PR00035">
    <property type="entry name" value="HTHGNTR"/>
</dbReference>
<evidence type="ECO:0000313" key="7">
    <source>
        <dbReference type="Proteomes" id="UP000317648"/>
    </source>
</evidence>
<dbReference type="SUPFAM" id="SSF46785">
    <property type="entry name" value="Winged helix' DNA-binding domain"/>
    <property type="match status" value="1"/>
</dbReference>
<accession>A0A518DUX5</accession>
<gene>
    <name evidence="6" type="primary">cytR</name>
    <name evidence="6" type="ORF">Pla8534_34490</name>
</gene>
<dbReference type="EMBL" id="CP036433">
    <property type="protein sequence ID" value="QDU95633.1"/>
    <property type="molecule type" value="Genomic_DNA"/>
</dbReference>
<dbReference type="Proteomes" id="UP000317648">
    <property type="component" value="Chromosome"/>
</dbReference>
<dbReference type="PROSITE" id="PS50949">
    <property type="entry name" value="HTH_GNTR"/>
    <property type="match status" value="1"/>
</dbReference>
<dbReference type="OrthoDB" id="269117at2"/>
<dbReference type="SMART" id="SM00345">
    <property type="entry name" value="HTH_GNTR"/>
    <property type="match status" value="1"/>
</dbReference>
<evidence type="ECO:0000256" key="4">
    <source>
        <dbReference type="ARBA" id="ARBA00023163"/>
    </source>
</evidence>
<dbReference type="PANTHER" id="PTHR30146">
    <property type="entry name" value="LACI-RELATED TRANSCRIPTIONAL REPRESSOR"/>
    <property type="match status" value="1"/>
</dbReference>
<dbReference type="InterPro" id="IPR046335">
    <property type="entry name" value="LacI/GalR-like_sensor"/>
</dbReference>
<dbReference type="Gene3D" id="1.10.10.10">
    <property type="entry name" value="Winged helix-like DNA-binding domain superfamily/Winged helix DNA-binding domain"/>
    <property type="match status" value="1"/>
</dbReference>
<evidence type="ECO:0000256" key="2">
    <source>
        <dbReference type="ARBA" id="ARBA00023015"/>
    </source>
</evidence>
<reference evidence="6 7" key="1">
    <citation type="submission" date="2019-02" db="EMBL/GenBank/DDBJ databases">
        <title>Deep-cultivation of Planctomycetes and their phenomic and genomic characterization uncovers novel biology.</title>
        <authorList>
            <person name="Wiegand S."/>
            <person name="Jogler M."/>
            <person name="Boedeker C."/>
            <person name="Pinto D."/>
            <person name="Vollmers J."/>
            <person name="Rivas-Marin E."/>
            <person name="Kohn T."/>
            <person name="Peeters S.H."/>
            <person name="Heuer A."/>
            <person name="Rast P."/>
            <person name="Oberbeckmann S."/>
            <person name="Bunk B."/>
            <person name="Jeske O."/>
            <person name="Meyerdierks A."/>
            <person name="Storesund J.E."/>
            <person name="Kallscheuer N."/>
            <person name="Luecker S."/>
            <person name="Lage O.M."/>
            <person name="Pohl T."/>
            <person name="Merkel B.J."/>
            <person name="Hornburger P."/>
            <person name="Mueller R.-W."/>
            <person name="Bruemmer F."/>
            <person name="Labrenz M."/>
            <person name="Spormann A.M."/>
            <person name="Op den Camp H."/>
            <person name="Overmann J."/>
            <person name="Amann R."/>
            <person name="Jetten M.S.M."/>
            <person name="Mascher T."/>
            <person name="Medema M.H."/>
            <person name="Devos D.P."/>
            <person name="Kaster A.-K."/>
            <person name="Ovreas L."/>
            <person name="Rohde M."/>
            <person name="Galperin M.Y."/>
            <person name="Jogler C."/>
        </authorList>
    </citation>
    <scope>NUCLEOTIDE SEQUENCE [LARGE SCALE GENOMIC DNA]</scope>
    <source>
        <strain evidence="6 7">Pla85_3_4</strain>
    </source>
</reference>
<dbReference type="RefSeq" id="WP_145054346.1">
    <property type="nucleotide sequence ID" value="NZ_CP036433.1"/>
</dbReference>
<keyword evidence="3" id="KW-0238">DNA-binding</keyword>
<dbReference type="GO" id="GO:0000976">
    <property type="term" value="F:transcription cis-regulatory region binding"/>
    <property type="evidence" value="ECO:0007669"/>
    <property type="project" value="TreeGrafter"/>
</dbReference>
<dbReference type="SUPFAM" id="SSF53822">
    <property type="entry name" value="Periplasmic binding protein-like I"/>
    <property type="match status" value="1"/>
</dbReference>
<keyword evidence="4" id="KW-0804">Transcription</keyword>
<protein>
    <submittedName>
        <fullName evidence="6">HTH-type transcriptional repressor CytR</fullName>
    </submittedName>
</protein>
<dbReference type="Pfam" id="PF13377">
    <property type="entry name" value="Peripla_BP_3"/>
    <property type="match status" value="1"/>
</dbReference>
<dbReference type="KEGG" id="lcre:Pla8534_34490"/>
<organism evidence="6 7">
    <name type="scientific">Lignipirellula cremea</name>
    <dbReference type="NCBI Taxonomy" id="2528010"/>
    <lineage>
        <taxon>Bacteria</taxon>
        <taxon>Pseudomonadati</taxon>
        <taxon>Planctomycetota</taxon>
        <taxon>Planctomycetia</taxon>
        <taxon>Pirellulales</taxon>
        <taxon>Pirellulaceae</taxon>
        <taxon>Lignipirellula</taxon>
    </lineage>
</organism>
<keyword evidence="1" id="KW-0678">Repressor</keyword>
<dbReference type="InterPro" id="IPR036390">
    <property type="entry name" value="WH_DNA-bd_sf"/>
</dbReference>
<evidence type="ECO:0000259" key="5">
    <source>
        <dbReference type="PROSITE" id="PS50949"/>
    </source>
</evidence>
<sequence>MAKKRRSPANPLPDEDPLTRIDRPLTLIAQVEQTLRKAITDGVFPGERLPTTVELADQLGVSRETVRLALESLQTEGLLIKHRRRGTFVNPPQSPSQLTPAAKVVGYLQADYSSEKGSCDVVSRTVSSCMFDGALVEAGNAGYQMVARSSRIPQLRHAFDELSSQISLRGAIFASVAEEKLIRRLSGRNLPVVLLDHDLHLPKVSSVVPDSFGRGKMAVEYLASLGHRRIALAHWQQPDLNPWLLRGYREGMRAAGLRCRRAWEMFVPINPEGAAEVVNTIQSAPLPPTAVICFSNALAHFVVDAAWEKGLQTPQDLSIVGGGGGDVIGLTCTQLDWYELGRSAMAILLRAIAEGDTHQPVHEKIPYVLKEGRTTAPPA</sequence>
<evidence type="ECO:0000256" key="1">
    <source>
        <dbReference type="ARBA" id="ARBA00022491"/>
    </source>
</evidence>
<proteinExistence type="predicted"/>
<dbReference type="Pfam" id="PF00392">
    <property type="entry name" value="GntR"/>
    <property type="match status" value="1"/>
</dbReference>
<dbReference type="InterPro" id="IPR000524">
    <property type="entry name" value="Tscrpt_reg_HTH_GntR"/>
</dbReference>
<dbReference type="GO" id="GO:0003700">
    <property type="term" value="F:DNA-binding transcription factor activity"/>
    <property type="evidence" value="ECO:0007669"/>
    <property type="project" value="InterPro"/>
</dbReference>
<evidence type="ECO:0000256" key="3">
    <source>
        <dbReference type="ARBA" id="ARBA00023125"/>
    </source>
</evidence>